<evidence type="ECO:0000256" key="1">
    <source>
        <dbReference type="SAM" id="MobiDB-lite"/>
    </source>
</evidence>
<dbReference type="OrthoDB" id="10651448at2759"/>
<dbReference type="Proteomes" id="UP000275267">
    <property type="component" value="Unassembled WGS sequence"/>
</dbReference>
<accession>A0A3L6S263</accession>
<reference evidence="3" key="1">
    <citation type="journal article" date="2019" name="Nat. Commun.">
        <title>The genome of broomcorn millet.</title>
        <authorList>
            <person name="Zou C."/>
            <person name="Miki D."/>
            <person name="Li D."/>
            <person name="Tang Q."/>
            <person name="Xiao L."/>
            <person name="Rajput S."/>
            <person name="Deng P."/>
            <person name="Jia W."/>
            <person name="Huang R."/>
            <person name="Zhang M."/>
            <person name="Sun Y."/>
            <person name="Hu J."/>
            <person name="Fu X."/>
            <person name="Schnable P.S."/>
            <person name="Li F."/>
            <person name="Zhang H."/>
            <person name="Feng B."/>
            <person name="Zhu X."/>
            <person name="Liu R."/>
            <person name="Schnable J.C."/>
            <person name="Zhu J.-K."/>
            <person name="Zhang H."/>
        </authorList>
    </citation>
    <scope>NUCLEOTIDE SEQUENCE [LARGE SCALE GENOMIC DNA]</scope>
</reference>
<dbReference type="EMBL" id="PQIB02000006">
    <property type="protein sequence ID" value="RLN13254.1"/>
    <property type="molecule type" value="Genomic_DNA"/>
</dbReference>
<sequence length="129" mass="14095">MAAAMPRAIALRSSVAPSQCRFAKLPPRRVLLSLLGGLQRAKGPWRREGTASAWSPWTHRWTTALVCEAPSPPDRRVSNHPSHVHRRLPSNLQTLAEGRAGRGAMGKSAGQRGHGEVRDLSAERPLRTV</sequence>
<gene>
    <name evidence="2" type="ORF">C2845_PM09G24330</name>
</gene>
<evidence type="ECO:0000313" key="3">
    <source>
        <dbReference type="Proteomes" id="UP000275267"/>
    </source>
</evidence>
<dbReference type="AlphaFoldDB" id="A0A3L6S263"/>
<proteinExistence type="predicted"/>
<comment type="caution">
    <text evidence="2">The sequence shown here is derived from an EMBL/GenBank/DDBJ whole genome shotgun (WGS) entry which is preliminary data.</text>
</comment>
<keyword evidence="3" id="KW-1185">Reference proteome</keyword>
<evidence type="ECO:0000313" key="2">
    <source>
        <dbReference type="EMBL" id="RLN13254.1"/>
    </source>
</evidence>
<feature type="region of interest" description="Disordered" evidence="1">
    <location>
        <begin position="72"/>
        <end position="129"/>
    </location>
</feature>
<name>A0A3L6S263_PANMI</name>
<protein>
    <submittedName>
        <fullName evidence="2">Uncharacterized protein</fullName>
    </submittedName>
</protein>
<feature type="compositionally biased region" description="Basic and acidic residues" evidence="1">
    <location>
        <begin position="113"/>
        <end position="129"/>
    </location>
</feature>
<organism evidence="2 3">
    <name type="scientific">Panicum miliaceum</name>
    <name type="common">Proso millet</name>
    <name type="synonym">Broomcorn millet</name>
    <dbReference type="NCBI Taxonomy" id="4540"/>
    <lineage>
        <taxon>Eukaryota</taxon>
        <taxon>Viridiplantae</taxon>
        <taxon>Streptophyta</taxon>
        <taxon>Embryophyta</taxon>
        <taxon>Tracheophyta</taxon>
        <taxon>Spermatophyta</taxon>
        <taxon>Magnoliopsida</taxon>
        <taxon>Liliopsida</taxon>
        <taxon>Poales</taxon>
        <taxon>Poaceae</taxon>
        <taxon>PACMAD clade</taxon>
        <taxon>Panicoideae</taxon>
        <taxon>Panicodae</taxon>
        <taxon>Paniceae</taxon>
        <taxon>Panicinae</taxon>
        <taxon>Panicum</taxon>
        <taxon>Panicum sect. Panicum</taxon>
    </lineage>
</organism>